<accession>A0AA39HKN8</accession>
<evidence type="ECO:0000313" key="3">
    <source>
        <dbReference type="Proteomes" id="UP001175271"/>
    </source>
</evidence>
<keyword evidence="1" id="KW-0812">Transmembrane</keyword>
<dbReference type="Gene3D" id="3.40.50.300">
    <property type="entry name" value="P-loop containing nucleotide triphosphate hydrolases"/>
    <property type="match status" value="1"/>
</dbReference>
<keyword evidence="1" id="KW-0472">Membrane</keyword>
<organism evidence="2 3">
    <name type="scientific">Steinernema hermaphroditum</name>
    <dbReference type="NCBI Taxonomy" id="289476"/>
    <lineage>
        <taxon>Eukaryota</taxon>
        <taxon>Metazoa</taxon>
        <taxon>Ecdysozoa</taxon>
        <taxon>Nematoda</taxon>
        <taxon>Chromadorea</taxon>
        <taxon>Rhabditida</taxon>
        <taxon>Tylenchina</taxon>
        <taxon>Panagrolaimomorpha</taxon>
        <taxon>Strongyloidoidea</taxon>
        <taxon>Steinernematidae</taxon>
        <taxon>Steinernema</taxon>
    </lineage>
</organism>
<keyword evidence="3" id="KW-1185">Reference proteome</keyword>
<gene>
    <name evidence="2" type="ORF">QR680_019008</name>
</gene>
<evidence type="ECO:0008006" key="4">
    <source>
        <dbReference type="Google" id="ProtNLM"/>
    </source>
</evidence>
<reference evidence="2" key="1">
    <citation type="submission" date="2023-06" db="EMBL/GenBank/DDBJ databases">
        <title>Genomic analysis of the entomopathogenic nematode Steinernema hermaphroditum.</title>
        <authorList>
            <person name="Schwarz E.M."/>
            <person name="Heppert J.K."/>
            <person name="Baniya A."/>
            <person name="Schwartz H.T."/>
            <person name="Tan C.-H."/>
            <person name="Antoshechkin I."/>
            <person name="Sternberg P.W."/>
            <person name="Goodrich-Blair H."/>
            <person name="Dillman A.R."/>
        </authorList>
    </citation>
    <scope>NUCLEOTIDE SEQUENCE</scope>
    <source>
        <strain evidence="2">PS9179</strain>
        <tissue evidence="2">Whole animal</tissue>
    </source>
</reference>
<comment type="caution">
    <text evidence="2">The sequence shown here is derived from an EMBL/GenBank/DDBJ whole genome shotgun (WGS) entry which is preliminary data.</text>
</comment>
<dbReference type="AlphaFoldDB" id="A0AA39HKN8"/>
<dbReference type="SUPFAM" id="SSF52540">
    <property type="entry name" value="P-loop containing nucleoside triphosphate hydrolases"/>
    <property type="match status" value="1"/>
</dbReference>
<dbReference type="PANTHER" id="PTHR33844">
    <property type="entry name" value="SULFOTRANSFER_1 DOMAIN-CONTAINING PROTEIN"/>
    <property type="match status" value="1"/>
</dbReference>
<proteinExistence type="predicted"/>
<name>A0AA39HKN8_9BILA</name>
<protein>
    <recommendedName>
        <fullName evidence="4">Sulfotransferase domain-containing protein</fullName>
    </recommendedName>
</protein>
<evidence type="ECO:0000256" key="1">
    <source>
        <dbReference type="SAM" id="Phobius"/>
    </source>
</evidence>
<keyword evidence="1" id="KW-1133">Transmembrane helix</keyword>
<sequence>MENSTPKPSIGFRFDSATIFHVLYLVFCRIFFALQLVYRRWTETATIPTGHARVSAIVYRRKRDPEEIASTDDFVTIHESFKPLDFLDSHWAIYCVDRNYALFVELPQPTTYYEAKRFPFCYIPFFEEATRVAYVTIDDFVAHCESLGESPQPRTILFTNTARCGSTLMAQMLSLDGVTVCFAEPYVLTNLSIGYVEGFYTEEFLKRVLPAAITYLRKDLPSEQICVLKTASTEARLVPFTEGIPNLQHIFMFRKNGLPSVERVVLRDKAMASMLKLYEQSPQISNMISWLFAGDGDFVRKLKPTDMLEHAAIVYAAPYAHYLKNKKKYTTIVWYHDVMEDAEKTTSGLFEKLDIPQDCVPLAMKCKSLDSQDGTFLSRKALSGIKTSQVTEEHKKRLIHFAKVMEIPKEVFLGEE</sequence>
<feature type="transmembrane region" description="Helical" evidence="1">
    <location>
        <begin position="20"/>
        <end position="38"/>
    </location>
</feature>
<dbReference type="Proteomes" id="UP001175271">
    <property type="component" value="Unassembled WGS sequence"/>
</dbReference>
<evidence type="ECO:0000313" key="2">
    <source>
        <dbReference type="EMBL" id="KAK0407115.1"/>
    </source>
</evidence>
<dbReference type="InterPro" id="IPR027417">
    <property type="entry name" value="P-loop_NTPase"/>
</dbReference>
<dbReference type="EMBL" id="JAUCMV010000004">
    <property type="protein sequence ID" value="KAK0407115.1"/>
    <property type="molecule type" value="Genomic_DNA"/>
</dbReference>
<dbReference type="PANTHER" id="PTHR33844:SF1">
    <property type="entry name" value="SULFOTRANSFERASE DOMAIN-CONTAINING PROTEIN"/>
    <property type="match status" value="1"/>
</dbReference>